<protein>
    <submittedName>
        <fullName evidence="1">Uncharacterized protein</fullName>
    </submittedName>
</protein>
<dbReference type="EMBL" id="CAVMJV010000019">
    <property type="protein sequence ID" value="CAK5063886.1"/>
    <property type="molecule type" value="Genomic_DNA"/>
</dbReference>
<keyword evidence="2" id="KW-1185">Reference proteome</keyword>
<gene>
    <name evidence="1" type="ORF">MENTE1834_LOCUS16869</name>
</gene>
<reference evidence="1" key="1">
    <citation type="submission" date="2023-11" db="EMBL/GenBank/DDBJ databases">
        <authorList>
            <person name="Poullet M."/>
        </authorList>
    </citation>
    <scope>NUCLEOTIDE SEQUENCE</scope>
    <source>
        <strain evidence="1">E1834</strain>
    </source>
</reference>
<organism evidence="1 2">
    <name type="scientific">Meloidogyne enterolobii</name>
    <name type="common">Root-knot nematode worm</name>
    <name type="synonym">Meloidogyne mayaguensis</name>
    <dbReference type="NCBI Taxonomy" id="390850"/>
    <lineage>
        <taxon>Eukaryota</taxon>
        <taxon>Metazoa</taxon>
        <taxon>Ecdysozoa</taxon>
        <taxon>Nematoda</taxon>
        <taxon>Chromadorea</taxon>
        <taxon>Rhabditida</taxon>
        <taxon>Tylenchina</taxon>
        <taxon>Tylenchomorpha</taxon>
        <taxon>Tylenchoidea</taxon>
        <taxon>Meloidogynidae</taxon>
        <taxon>Meloidogyninae</taxon>
        <taxon>Meloidogyne</taxon>
    </lineage>
</organism>
<sequence length="64" mass="7862">MEQENEIKNLNENIKQLKAENEQKDKKINYFEKKIDDLSKVYCTRYVVVYSFKIIRKSFFKGFF</sequence>
<name>A0ACB0YUW3_MELEN</name>
<accession>A0ACB0YUW3</accession>
<proteinExistence type="predicted"/>
<dbReference type="Proteomes" id="UP001497535">
    <property type="component" value="Unassembled WGS sequence"/>
</dbReference>
<evidence type="ECO:0000313" key="1">
    <source>
        <dbReference type="EMBL" id="CAK5063886.1"/>
    </source>
</evidence>
<comment type="caution">
    <text evidence="1">The sequence shown here is derived from an EMBL/GenBank/DDBJ whole genome shotgun (WGS) entry which is preliminary data.</text>
</comment>
<evidence type="ECO:0000313" key="2">
    <source>
        <dbReference type="Proteomes" id="UP001497535"/>
    </source>
</evidence>